<comment type="caution">
    <text evidence="4">The sequence shown here is derived from an EMBL/GenBank/DDBJ whole genome shotgun (WGS) entry which is preliminary data.</text>
</comment>
<dbReference type="Proteomes" id="UP000014969">
    <property type="component" value="Unassembled WGS sequence"/>
</dbReference>
<protein>
    <submittedName>
        <fullName evidence="4">Multidrug MFS transporter</fullName>
    </submittedName>
</protein>
<evidence type="ECO:0000313" key="4">
    <source>
        <dbReference type="EMBL" id="EPQ24371.1"/>
    </source>
</evidence>
<organism evidence="4 5">
    <name type="scientific">Mycobacteroides abscessus subsp. bolletii CRM-0020</name>
    <dbReference type="NCBI Taxonomy" id="1306401"/>
    <lineage>
        <taxon>Bacteria</taxon>
        <taxon>Bacillati</taxon>
        <taxon>Actinomycetota</taxon>
        <taxon>Actinomycetes</taxon>
        <taxon>Mycobacteriales</taxon>
        <taxon>Mycobacteriaceae</taxon>
        <taxon>Mycobacteroides</taxon>
        <taxon>Mycobacteroides abscessus</taxon>
    </lineage>
</organism>
<dbReference type="PANTHER" id="PTHR11092">
    <property type="entry name" value="SUGAR NUCLEOTIDE EPIMERASE RELATED"/>
    <property type="match status" value="1"/>
</dbReference>
<dbReference type="PANTHER" id="PTHR11092:SF0">
    <property type="entry name" value="EPIMERASE FAMILY PROTEIN SDR39U1"/>
    <property type="match status" value="1"/>
</dbReference>
<evidence type="ECO:0000256" key="1">
    <source>
        <dbReference type="ARBA" id="ARBA00009353"/>
    </source>
</evidence>
<proteinExistence type="inferred from homology"/>
<reference evidence="4 5" key="1">
    <citation type="journal article" date="2013" name="Genome Announc.">
        <title>Genome Sequence of an Epidemic Isolate of Mycobacterium abscessus subsp. bolletii from Rio de Janeiro, Brazil.</title>
        <authorList>
            <person name="Davidson R.M."/>
            <person name="Reynolds P.R."/>
            <person name="Farias-Hesson E."/>
            <person name="Duarte R.S."/>
            <person name="Jackson M."/>
            <person name="Strong M."/>
        </authorList>
    </citation>
    <scope>NUCLEOTIDE SEQUENCE [LARGE SCALE GENOMIC DNA]</scope>
    <source>
        <strain evidence="4 5">CRM-0020</strain>
    </source>
</reference>
<dbReference type="EMBL" id="ATFQ01000015">
    <property type="protein sequence ID" value="EPQ24371.1"/>
    <property type="molecule type" value="Genomic_DNA"/>
</dbReference>
<accession>A0A829HXV1</accession>
<dbReference type="Pfam" id="PF08338">
    <property type="entry name" value="DUF1731"/>
    <property type="match status" value="1"/>
</dbReference>
<evidence type="ECO:0000259" key="3">
    <source>
        <dbReference type="Pfam" id="PF08338"/>
    </source>
</evidence>
<dbReference type="SUPFAM" id="SSF51735">
    <property type="entry name" value="NAD(P)-binding Rossmann-fold domains"/>
    <property type="match status" value="1"/>
</dbReference>
<dbReference type="InterPro" id="IPR010099">
    <property type="entry name" value="SDR39U1"/>
</dbReference>
<dbReference type="AlphaFoldDB" id="A0A829HXV1"/>
<dbReference type="RefSeq" id="WP_005060754.1">
    <property type="nucleotide sequence ID" value="NZ_ATFQ01000015.1"/>
</dbReference>
<dbReference type="InterPro" id="IPR036291">
    <property type="entry name" value="NAD(P)-bd_dom_sf"/>
</dbReference>
<dbReference type="Pfam" id="PF01370">
    <property type="entry name" value="Epimerase"/>
    <property type="match status" value="1"/>
</dbReference>
<gene>
    <name evidence="4" type="ORF">J108_08755</name>
</gene>
<sequence>MGAESQHKRIVIAGSSGVIGSALVASLRSANHTVVRLVRRDPMGPDERRWDPASGQIEPGALDGADAVVNMCGVGVGDKRWSGAYKQEIYDSRVIPTEVLARAVAEAGVPVLINASAVGYYGDSGDRIIDETASSGTGFLARVCLDWEAATAEAAQAGTRVVIVRTGLVLSPAGGLFGRSRPLFSLGLGARLGNGRWYMPWISLEDHIRALEFALTEPALSGPVNLTGPAPVTNAEFTAALGRVLHRPTLLVAPQFALSVIFGEFADAELTSSMRVIPAVLEQHGFEFEHHTIGEALAYANNSRPMK</sequence>
<dbReference type="NCBIfam" id="TIGR01777">
    <property type="entry name" value="yfcH"/>
    <property type="match status" value="1"/>
</dbReference>
<feature type="domain" description="NAD-dependent epimerase/dehydratase" evidence="2">
    <location>
        <begin position="10"/>
        <end position="219"/>
    </location>
</feature>
<evidence type="ECO:0000259" key="2">
    <source>
        <dbReference type="Pfam" id="PF01370"/>
    </source>
</evidence>
<dbReference type="InterPro" id="IPR001509">
    <property type="entry name" value="Epimerase_deHydtase"/>
</dbReference>
<name>A0A829HXV1_9MYCO</name>
<dbReference type="InterPro" id="IPR013549">
    <property type="entry name" value="DUF1731"/>
</dbReference>
<comment type="similarity">
    <text evidence="1">Belongs to the NAD(P)-dependent epimerase/dehydratase family. SDR39U1 subfamily.</text>
</comment>
<feature type="domain" description="DUF1731" evidence="3">
    <location>
        <begin position="253"/>
        <end position="298"/>
    </location>
</feature>
<dbReference type="Gene3D" id="3.40.50.720">
    <property type="entry name" value="NAD(P)-binding Rossmann-like Domain"/>
    <property type="match status" value="1"/>
</dbReference>
<evidence type="ECO:0000313" key="5">
    <source>
        <dbReference type="Proteomes" id="UP000014969"/>
    </source>
</evidence>